<protein>
    <submittedName>
        <fullName evidence="1">Uncharacterized protein</fullName>
    </submittedName>
</protein>
<organism evidence="1 2">
    <name type="scientific">Botryosphaeria dothidea</name>
    <dbReference type="NCBI Taxonomy" id="55169"/>
    <lineage>
        <taxon>Eukaryota</taxon>
        <taxon>Fungi</taxon>
        <taxon>Dikarya</taxon>
        <taxon>Ascomycota</taxon>
        <taxon>Pezizomycotina</taxon>
        <taxon>Dothideomycetes</taxon>
        <taxon>Dothideomycetes incertae sedis</taxon>
        <taxon>Botryosphaeriales</taxon>
        <taxon>Botryosphaeriaceae</taxon>
        <taxon>Botryosphaeria</taxon>
    </lineage>
</organism>
<comment type="caution">
    <text evidence="1">The sequence shown here is derived from an EMBL/GenBank/DDBJ whole genome shotgun (WGS) entry which is preliminary data.</text>
</comment>
<dbReference type="InterPro" id="IPR013083">
    <property type="entry name" value="Znf_RING/FYVE/PHD"/>
</dbReference>
<dbReference type="EMBL" id="WWBZ02000001">
    <property type="protein sequence ID" value="KAF4313430.1"/>
    <property type="molecule type" value="Genomic_DNA"/>
</dbReference>
<proteinExistence type="predicted"/>
<gene>
    <name evidence="1" type="ORF">GTA08_BOTSDO01025</name>
</gene>
<dbReference type="OrthoDB" id="10431156at2759"/>
<sequence>MADRTTFLTFPKVILGPANVCDFCKNTLACYKNPSDPTFRLPCGCIIDLSCITSAFKMQHSIAVFFTCPSCLVDLEGPRTQTLYPPDGDLFRVESIGENMQVSTFHDEDTERITGHLVYRQHYDSNASTLTVMINLVPENDI</sequence>
<name>A0A8H4J542_9PEZI</name>
<evidence type="ECO:0000313" key="2">
    <source>
        <dbReference type="Proteomes" id="UP000572817"/>
    </source>
</evidence>
<dbReference type="Proteomes" id="UP000572817">
    <property type="component" value="Unassembled WGS sequence"/>
</dbReference>
<evidence type="ECO:0000313" key="1">
    <source>
        <dbReference type="EMBL" id="KAF4313430.1"/>
    </source>
</evidence>
<dbReference type="Gene3D" id="3.30.40.10">
    <property type="entry name" value="Zinc/RING finger domain, C3HC4 (zinc finger)"/>
    <property type="match status" value="1"/>
</dbReference>
<reference evidence="1" key="1">
    <citation type="submission" date="2020-04" db="EMBL/GenBank/DDBJ databases">
        <title>Genome Assembly and Annotation of Botryosphaeria dothidea sdau 11-99, a Latent Pathogen of Apple Fruit Ring Rot in China.</title>
        <authorList>
            <person name="Yu C."/>
            <person name="Diao Y."/>
            <person name="Lu Q."/>
            <person name="Zhao J."/>
            <person name="Cui S."/>
            <person name="Peng C."/>
            <person name="He B."/>
            <person name="Liu H."/>
        </authorList>
    </citation>
    <scope>NUCLEOTIDE SEQUENCE [LARGE SCALE GENOMIC DNA]</scope>
    <source>
        <strain evidence="1">Sdau11-99</strain>
    </source>
</reference>
<keyword evidence="2" id="KW-1185">Reference proteome</keyword>
<dbReference type="AlphaFoldDB" id="A0A8H4J542"/>
<accession>A0A8H4J542</accession>